<evidence type="ECO:0000256" key="1">
    <source>
        <dbReference type="SAM" id="Phobius"/>
    </source>
</evidence>
<evidence type="ECO:0000313" key="3">
    <source>
        <dbReference type="Proteomes" id="UP000799777"/>
    </source>
</evidence>
<dbReference type="Proteomes" id="UP000799777">
    <property type="component" value="Unassembled WGS sequence"/>
</dbReference>
<keyword evidence="1" id="KW-1133">Transmembrane helix</keyword>
<evidence type="ECO:0000313" key="2">
    <source>
        <dbReference type="EMBL" id="KAF2034850.1"/>
    </source>
</evidence>
<gene>
    <name evidence="2" type="ORF">EK21DRAFT_49051</name>
</gene>
<dbReference type="EMBL" id="ML978159">
    <property type="protein sequence ID" value="KAF2034850.1"/>
    <property type="molecule type" value="Genomic_DNA"/>
</dbReference>
<dbReference type="Pfam" id="PF12716">
    <property type="entry name" value="Apq12"/>
    <property type="match status" value="1"/>
</dbReference>
<feature type="non-terminal residue" evidence="2">
    <location>
        <position position="1"/>
    </location>
</feature>
<name>A0A9P4HJT7_9PLEO</name>
<proteinExistence type="predicted"/>
<keyword evidence="3" id="KW-1185">Reference proteome</keyword>
<keyword evidence="1" id="KW-0812">Transmembrane</keyword>
<keyword evidence="1" id="KW-0472">Membrane</keyword>
<feature type="transmembrane region" description="Helical" evidence="1">
    <location>
        <begin position="79"/>
        <end position="97"/>
    </location>
</feature>
<comment type="caution">
    <text evidence="2">The sequence shown here is derived from an EMBL/GenBank/DDBJ whole genome shotgun (WGS) entry which is preliminary data.</text>
</comment>
<evidence type="ECO:0008006" key="4">
    <source>
        <dbReference type="Google" id="ProtNLM"/>
    </source>
</evidence>
<protein>
    <recommendedName>
        <fullName evidence="4">Nuclear pore assembly and biogenesis-domain-containing protein</fullName>
    </recommendedName>
</protein>
<dbReference type="OrthoDB" id="3559694at2759"/>
<sequence length="152" mass="17287">DYASLLPRLLPPSIASPLLTLLTTTLGISRTLQTHLTPLLTRAITQPDIATILLLLALFFISLKVLDMMYRAVMFWVKMAFRLVFWGAIVLLGLWVWNRGVDGFVDDVGGLVEYWSGEYEKYSGEVKRFQQVNEGRIRAKAEQGQRRGGWGW</sequence>
<reference evidence="2" key="1">
    <citation type="journal article" date="2020" name="Stud. Mycol.">
        <title>101 Dothideomycetes genomes: a test case for predicting lifestyles and emergence of pathogens.</title>
        <authorList>
            <person name="Haridas S."/>
            <person name="Albert R."/>
            <person name="Binder M."/>
            <person name="Bloem J."/>
            <person name="Labutti K."/>
            <person name="Salamov A."/>
            <person name="Andreopoulos B."/>
            <person name="Baker S."/>
            <person name="Barry K."/>
            <person name="Bills G."/>
            <person name="Bluhm B."/>
            <person name="Cannon C."/>
            <person name="Castanera R."/>
            <person name="Culley D."/>
            <person name="Daum C."/>
            <person name="Ezra D."/>
            <person name="Gonzalez J."/>
            <person name="Henrissat B."/>
            <person name="Kuo A."/>
            <person name="Liang C."/>
            <person name="Lipzen A."/>
            <person name="Lutzoni F."/>
            <person name="Magnuson J."/>
            <person name="Mondo S."/>
            <person name="Nolan M."/>
            <person name="Ohm R."/>
            <person name="Pangilinan J."/>
            <person name="Park H.-J."/>
            <person name="Ramirez L."/>
            <person name="Alfaro M."/>
            <person name="Sun H."/>
            <person name="Tritt A."/>
            <person name="Yoshinaga Y."/>
            <person name="Zwiers L.-H."/>
            <person name="Turgeon B."/>
            <person name="Goodwin S."/>
            <person name="Spatafora J."/>
            <person name="Crous P."/>
            <person name="Grigoriev I."/>
        </authorList>
    </citation>
    <scope>NUCLEOTIDE SEQUENCE</scope>
    <source>
        <strain evidence="2">CBS 110217</strain>
    </source>
</reference>
<dbReference type="AlphaFoldDB" id="A0A9P4HJT7"/>
<organism evidence="2 3">
    <name type="scientific">Setomelanomma holmii</name>
    <dbReference type="NCBI Taxonomy" id="210430"/>
    <lineage>
        <taxon>Eukaryota</taxon>
        <taxon>Fungi</taxon>
        <taxon>Dikarya</taxon>
        <taxon>Ascomycota</taxon>
        <taxon>Pezizomycotina</taxon>
        <taxon>Dothideomycetes</taxon>
        <taxon>Pleosporomycetidae</taxon>
        <taxon>Pleosporales</taxon>
        <taxon>Pleosporineae</taxon>
        <taxon>Phaeosphaeriaceae</taxon>
        <taxon>Setomelanomma</taxon>
    </lineage>
</organism>
<dbReference type="InterPro" id="IPR024316">
    <property type="entry name" value="APQ12"/>
</dbReference>
<feature type="transmembrane region" description="Helical" evidence="1">
    <location>
        <begin position="49"/>
        <end position="67"/>
    </location>
</feature>
<feature type="non-terminal residue" evidence="2">
    <location>
        <position position="152"/>
    </location>
</feature>
<accession>A0A9P4HJT7</accession>